<dbReference type="STRING" id="5888.A0DRV5"/>
<dbReference type="GO" id="GO:0051959">
    <property type="term" value="F:dynein light intermediate chain binding"/>
    <property type="evidence" value="ECO:0007669"/>
    <property type="project" value="InterPro"/>
</dbReference>
<accession>A0DRV5</accession>
<dbReference type="InterPro" id="IPR026983">
    <property type="entry name" value="DHC"/>
</dbReference>
<dbReference type="GO" id="GO:0030286">
    <property type="term" value="C:dynein complex"/>
    <property type="evidence" value="ECO:0007669"/>
    <property type="project" value="InterPro"/>
</dbReference>
<sequence length="421" mass="49210">MKIIPESILQASVKVANEAPQDLKANLRRAYAHFDQEFLNKCQKKPLEFKACLFALCHFHSLVLGRKKFGAQGWSINYNFNDGDLRICANVLYDYFLKYIFGEIIYGGYITDDLDRKISAVYLRDLIKPELLQYGFNLGPGFKSPNYSKNQYEQYMEYIEKKLPIESPQMFGLHPNAEISDLTQQCDTLFITIRICMVVKVTILMLLKNSMQKKFCIANWSPNQIVCTQECQRMDILLDEIIKTISNAKLNGCLYSIIIIKQSTCLLDEICLFLKKVFGCLDQRSNLKIQIFKLMGKKECHPSFIVYQSKTTFGCYRIINQHDNFQRMPQLRVVLIFMVCTWKGLHGNQVVQKLNDLHPKLPVVNVIAVTEEKREYWVILMHSLCKINERTIICIDCKSQYEKLKYRHIQMDSQWYLSINE</sequence>
<keyword evidence="3" id="KW-1185">Reference proteome</keyword>
<dbReference type="Proteomes" id="UP000000600">
    <property type="component" value="Unassembled WGS sequence"/>
</dbReference>
<name>A0DRV5_PARTE</name>
<protein>
    <recommendedName>
        <fullName evidence="1">Dynein heavy chain AAA lid domain-containing protein</fullName>
    </recommendedName>
</protein>
<dbReference type="eggNOG" id="KOG3595">
    <property type="taxonomic scope" value="Eukaryota"/>
</dbReference>
<proteinExistence type="predicted"/>
<dbReference type="EMBL" id="CT868548">
    <property type="protein sequence ID" value="CAK85772.1"/>
    <property type="molecule type" value="Genomic_DNA"/>
</dbReference>
<dbReference type="AlphaFoldDB" id="A0DRV5"/>
<dbReference type="InParanoid" id="A0DRV5"/>
<dbReference type="HOGENOM" id="CLU_652942_0_0_1"/>
<dbReference type="KEGG" id="ptm:GSPATT00039730001"/>
<dbReference type="PANTHER" id="PTHR45703:SF8">
    <property type="entry name" value="DYNEINS HEAVY CHAIN"/>
    <property type="match status" value="1"/>
</dbReference>
<dbReference type="GO" id="GO:0045505">
    <property type="term" value="F:dynein intermediate chain binding"/>
    <property type="evidence" value="ECO:0007669"/>
    <property type="project" value="InterPro"/>
</dbReference>
<organism evidence="2 3">
    <name type="scientific">Paramecium tetraurelia</name>
    <dbReference type="NCBI Taxonomy" id="5888"/>
    <lineage>
        <taxon>Eukaryota</taxon>
        <taxon>Sar</taxon>
        <taxon>Alveolata</taxon>
        <taxon>Ciliophora</taxon>
        <taxon>Intramacronucleata</taxon>
        <taxon>Oligohymenophorea</taxon>
        <taxon>Peniculida</taxon>
        <taxon>Parameciidae</taxon>
        <taxon>Paramecium</taxon>
    </lineage>
</organism>
<evidence type="ECO:0000259" key="1">
    <source>
        <dbReference type="Pfam" id="PF18198"/>
    </source>
</evidence>
<dbReference type="InterPro" id="IPR042219">
    <property type="entry name" value="AAA_lid_11_sf"/>
</dbReference>
<dbReference type="GeneID" id="5038954"/>
<dbReference type="OrthoDB" id="424310at2759"/>
<reference evidence="2 3" key="1">
    <citation type="journal article" date="2006" name="Nature">
        <title>Global trends of whole-genome duplications revealed by the ciliate Paramecium tetraurelia.</title>
        <authorList>
            <consortium name="Genoscope"/>
            <person name="Aury J.-M."/>
            <person name="Jaillon O."/>
            <person name="Duret L."/>
            <person name="Noel B."/>
            <person name="Jubin C."/>
            <person name="Porcel B.M."/>
            <person name="Segurens B."/>
            <person name="Daubin V."/>
            <person name="Anthouard V."/>
            <person name="Aiach N."/>
            <person name="Arnaiz O."/>
            <person name="Billaut A."/>
            <person name="Beisson J."/>
            <person name="Blanc I."/>
            <person name="Bouhouche K."/>
            <person name="Camara F."/>
            <person name="Duharcourt S."/>
            <person name="Guigo R."/>
            <person name="Gogendeau D."/>
            <person name="Katinka M."/>
            <person name="Keller A.-M."/>
            <person name="Kissmehl R."/>
            <person name="Klotz C."/>
            <person name="Koll F."/>
            <person name="Le Moue A."/>
            <person name="Lepere C."/>
            <person name="Malinsky S."/>
            <person name="Nowacki M."/>
            <person name="Nowak J.K."/>
            <person name="Plattner H."/>
            <person name="Poulain J."/>
            <person name="Ruiz F."/>
            <person name="Serrano V."/>
            <person name="Zagulski M."/>
            <person name="Dessen P."/>
            <person name="Betermier M."/>
            <person name="Weissenbach J."/>
            <person name="Scarpelli C."/>
            <person name="Schachter V."/>
            <person name="Sperling L."/>
            <person name="Meyer E."/>
            <person name="Cohen J."/>
            <person name="Wincker P."/>
        </authorList>
    </citation>
    <scope>NUCLEOTIDE SEQUENCE [LARGE SCALE GENOMIC DNA]</scope>
    <source>
        <strain evidence="2 3">Stock d4-2</strain>
    </source>
</reference>
<evidence type="ECO:0000313" key="3">
    <source>
        <dbReference type="Proteomes" id="UP000000600"/>
    </source>
</evidence>
<feature type="domain" description="Dynein heavy chain AAA lid" evidence="1">
    <location>
        <begin position="49"/>
        <end position="177"/>
    </location>
</feature>
<dbReference type="RefSeq" id="XP_001453169.1">
    <property type="nucleotide sequence ID" value="XM_001453132.1"/>
</dbReference>
<evidence type="ECO:0000313" key="2">
    <source>
        <dbReference type="EMBL" id="CAK85772.1"/>
    </source>
</evidence>
<dbReference type="Pfam" id="PF18198">
    <property type="entry name" value="AAA_lid_11"/>
    <property type="match status" value="1"/>
</dbReference>
<dbReference type="GO" id="GO:0007018">
    <property type="term" value="P:microtubule-based movement"/>
    <property type="evidence" value="ECO:0007669"/>
    <property type="project" value="InterPro"/>
</dbReference>
<gene>
    <name evidence="2" type="ORF">GSPATT00039730001</name>
</gene>
<dbReference type="PANTHER" id="PTHR45703">
    <property type="entry name" value="DYNEIN HEAVY CHAIN"/>
    <property type="match status" value="1"/>
</dbReference>
<dbReference type="Gene3D" id="1.10.8.720">
    <property type="entry name" value="Region D6 of dynein motor"/>
    <property type="match status" value="1"/>
</dbReference>
<dbReference type="InterPro" id="IPR041658">
    <property type="entry name" value="AAA_lid_11"/>
</dbReference>